<dbReference type="PROSITE" id="PS00211">
    <property type="entry name" value="ABC_TRANSPORTER_1"/>
    <property type="match status" value="1"/>
</dbReference>
<dbReference type="Proteomes" id="UP000886741">
    <property type="component" value="Unassembled WGS sequence"/>
</dbReference>
<accession>A0A9D1JU56</accession>
<dbReference type="GO" id="GO:0005524">
    <property type="term" value="F:ATP binding"/>
    <property type="evidence" value="ECO:0007669"/>
    <property type="project" value="UniProtKB-KW"/>
</dbReference>
<dbReference type="SMART" id="SM00382">
    <property type="entry name" value="AAA"/>
    <property type="match status" value="1"/>
</dbReference>
<sequence length="216" mass="24100">MKHAEHAQLRLEQLEKRFGPGGPGVGPLSLVLEQGEVLGLQGRNGAGKSTLLKVLAGLYRPDRGTVERPSQWERFTAYVPQEIALYESLSAWDNLRFWGRVYGMPSKILPVRGRWLLEQLDLLDRTNDTVGAFSGGMQRRLQLATALMASPQLLLLDEPTAGADPQSVEQILSLLLHLRGQGCTMVLISHHRSELERVCTRILTLDQGMVVEEQRL</sequence>
<dbReference type="InterPro" id="IPR017871">
    <property type="entry name" value="ABC_transporter-like_CS"/>
</dbReference>
<dbReference type="GO" id="GO:0016887">
    <property type="term" value="F:ATP hydrolysis activity"/>
    <property type="evidence" value="ECO:0007669"/>
    <property type="project" value="InterPro"/>
</dbReference>
<dbReference type="PANTHER" id="PTHR43582:SF2">
    <property type="entry name" value="LINEARMYCIN RESISTANCE ATP-BINDING PROTEIN LNRL"/>
    <property type="match status" value="1"/>
</dbReference>
<dbReference type="SUPFAM" id="SSF52540">
    <property type="entry name" value="P-loop containing nucleoside triphosphate hydrolases"/>
    <property type="match status" value="1"/>
</dbReference>
<dbReference type="InterPro" id="IPR003593">
    <property type="entry name" value="AAA+_ATPase"/>
</dbReference>
<dbReference type="PROSITE" id="PS50893">
    <property type="entry name" value="ABC_TRANSPORTER_2"/>
    <property type="match status" value="1"/>
</dbReference>
<evidence type="ECO:0000313" key="5">
    <source>
        <dbReference type="Proteomes" id="UP000886741"/>
    </source>
</evidence>
<comment type="caution">
    <text evidence="4">The sequence shown here is derived from an EMBL/GenBank/DDBJ whole genome shotgun (WGS) entry which is preliminary data.</text>
</comment>
<dbReference type="EMBL" id="DVJJ01000163">
    <property type="protein sequence ID" value="HIS65797.1"/>
    <property type="molecule type" value="Genomic_DNA"/>
</dbReference>
<dbReference type="InterPro" id="IPR003439">
    <property type="entry name" value="ABC_transporter-like_ATP-bd"/>
</dbReference>
<reference evidence="4" key="2">
    <citation type="journal article" date="2021" name="PeerJ">
        <title>Extensive microbial diversity within the chicken gut microbiome revealed by metagenomics and culture.</title>
        <authorList>
            <person name="Gilroy R."/>
            <person name="Ravi A."/>
            <person name="Getino M."/>
            <person name="Pursley I."/>
            <person name="Horton D.L."/>
            <person name="Alikhan N.F."/>
            <person name="Baker D."/>
            <person name="Gharbi K."/>
            <person name="Hall N."/>
            <person name="Watson M."/>
            <person name="Adriaenssens E.M."/>
            <person name="Foster-Nyarko E."/>
            <person name="Jarju S."/>
            <person name="Secka A."/>
            <person name="Antonio M."/>
            <person name="Oren A."/>
            <person name="Chaudhuri R.R."/>
            <person name="La Ragione R."/>
            <person name="Hildebrand F."/>
            <person name="Pallen M.J."/>
        </authorList>
    </citation>
    <scope>NUCLEOTIDE SEQUENCE</scope>
    <source>
        <strain evidence="4">ChiBcec16-1751</strain>
    </source>
</reference>
<evidence type="ECO:0000256" key="1">
    <source>
        <dbReference type="ARBA" id="ARBA00022741"/>
    </source>
</evidence>
<proteinExistence type="predicted"/>
<dbReference type="PANTHER" id="PTHR43582">
    <property type="entry name" value="LINEARMYCIN RESISTANCE ATP-BINDING PROTEIN LNRL"/>
    <property type="match status" value="1"/>
</dbReference>
<keyword evidence="2 4" id="KW-0067">ATP-binding</keyword>
<dbReference type="Gene3D" id="3.40.50.300">
    <property type="entry name" value="P-loop containing nucleotide triphosphate hydrolases"/>
    <property type="match status" value="1"/>
</dbReference>
<feature type="domain" description="ABC transporter" evidence="3">
    <location>
        <begin position="9"/>
        <end position="216"/>
    </location>
</feature>
<dbReference type="InterPro" id="IPR027417">
    <property type="entry name" value="P-loop_NTPase"/>
</dbReference>
<evidence type="ECO:0000313" key="4">
    <source>
        <dbReference type="EMBL" id="HIS65797.1"/>
    </source>
</evidence>
<organism evidence="4 5">
    <name type="scientific">Candidatus Avoscillospira avistercoris</name>
    <dbReference type="NCBI Taxonomy" id="2840707"/>
    <lineage>
        <taxon>Bacteria</taxon>
        <taxon>Bacillati</taxon>
        <taxon>Bacillota</taxon>
        <taxon>Clostridia</taxon>
        <taxon>Eubacteriales</taxon>
        <taxon>Oscillospiraceae</taxon>
        <taxon>Oscillospiraceae incertae sedis</taxon>
        <taxon>Candidatus Avoscillospira</taxon>
    </lineage>
</organism>
<reference evidence="4" key="1">
    <citation type="submission" date="2020-10" db="EMBL/GenBank/DDBJ databases">
        <authorList>
            <person name="Gilroy R."/>
        </authorList>
    </citation>
    <scope>NUCLEOTIDE SEQUENCE</scope>
    <source>
        <strain evidence="4">ChiBcec16-1751</strain>
    </source>
</reference>
<protein>
    <submittedName>
        <fullName evidence="4">ABC transporter ATP-binding protein</fullName>
    </submittedName>
</protein>
<evidence type="ECO:0000256" key="2">
    <source>
        <dbReference type="ARBA" id="ARBA00022840"/>
    </source>
</evidence>
<dbReference type="Pfam" id="PF00005">
    <property type="entry name" value="ABC_tran"/>
    <property type="match status" value="1"/>
</dbReference>
<name>A0A9D1JU56_9FIRM</name>
<evidence type="ECO:0000259" key="3">
    <source>
        <dbReference type="PROSITE" id="PS50893"/>
    </source>
</evidence>
<gene>
    <name evidence="4" type="ORF">IAA83_10600</name>
</gene>
<keyword evidence="1" id="KW-0547">Nucleotide-binding</keyword>
<dbReference type="AlphaFoldDB" id="A0A9D1JU56"/>
<dbReference type="CDD" id="cd03230">
    <property type="entry name" value="ABC_DR_subfamily_A"/>
    <property type="match status" value="1"/>
</dbReference>